<protein>
    <submittedName>
        <fullName evidence="1">Uncharacterized protein</fullName>
    </submittedName>
</protein>
<dbReference type="Proteomes" id="UP000824890">
    <property type="component" value="Unassembled WGS sequence"/>
</dbReference>
<feature type="non-terminal residue" evidence="1">
    <location>
        <position position="1"/>
    </location>
</feature>
<dbReference type="EMBL" id="JAGKQM010000018">
    <property type="protein sequence ID" value="KAH0864476.1"/>
    <property type="molecule type" value="Genomic_DNA"/>
</dbReference>
<sequence length="71" mass="7740">FVKPASVTQPSSVSVLVVVDSLNFKKDREFVGITVLFVNEKLNVVGQICSVQGTDLTKKTTQVVIHLLIDP</sequence>
<accession>A0ABQ7YBC1</accession>
<name>A0ABQ7YBC1_BRANA</name>
<evidence type="ECO:0000313" key="2">
    <source>
        <dbReference type="Proteomes" id="UP000824890"/>
    </source>
</evidence>
<proteinExistence type="predicted"/>
<reference evidence="1 2" key="1">
    <citation type="submission" date="2021-05" db="EMBL/GenBank/DDBJ databases">
        <title>Genome Assembly of Synthetic Allotetraploid Brassica napus Reveals Homoeologous Exchanges between Subgenomes.</title>
        <authorList>
            <person name="Davis J.T."/>
        </authorList>
    </citation>
    <scope>NUCLEOTIDE SEQUENCE [LARGE SCALE GENOMIC DNA]</scope>
    <source>
        <strain evidence="2">cv. Da-Ae</strain>
        <tissue evidence="1">Seedling</tissue>
    </source>
</reference>
<comment type="caution">
    <text evidence="1">The sequence shown here is derived from an EMBL/GenBank/DDBJ whole genome shotgun (WGS) entry which is preliminary data.</text>
</comment>
<organism evidence="1 2">
    <name type="scientific">Brassica napus</name>
    <name type="common">Rape</name>
    <dbReference type="NCBI Taxonomy" id="3708"/>
    <lineage>
        <taxon>Eukaryota</taxon>
        <taxon>Viridiplantae</taxon>
        <taxon>Streptophyta</taxon>
        <taxon>Embryophyta</taxon>
        <taxon>Tracheophyta</taxon>
        <taxon>Spermatophyta</taxon>
        <taxon>Magnoliopsida</taxon>
        <taxon>eudicotyledons</taxon>
        <taxon>Gunneridae</taxon>
        <taxon>Pentapetalae</taxon>
        <taxon>rosids</taxon>
        <taxon>malvids</taxon>
        <taxon>Brassicales</taxon>
        <taxon>Brassicaceae</taxon>
        <taxon>Brassiceae</taxon>
        <taxon>Brassica</taxon>
    </lineage>
</organism>
<gene>
    <name evidence="1" type="ORF">HID58_081687</name>
</gene>
<keyword evidence="2" id="KW-1185">Reference proteome</keyword>
<evidence type="ECO:0000313" key="1">
    <source>
        <dbReference type="EMBL" id="KAH0864476.1"/>
    </source>
</evidence>